<comment type="caution">
    <text evidence="2">The sequence shown here is derived from an EMBL/GenBank/DDBJ whole genome shotgun (WGS) entry which is preliminary data.</text>
</comment>
<protein>
    <recommendedName>
        <fullName evidence="4">G domain-containing protein</fullName>
    </recommendedName>
</protein>
<evidence type="ECO:0008006" key="4">
    <source>
        <dbReference type="Google" id="ProtNLM"/>
    </source>
</evidence>
<gene>
    <name evidence="2" type="ORF">BC938DRAFT_478892</name>
</gene>
<dbReference type="SUPFAM" id="SSF52540">
    <property type="entry name" value="P-loop containing nucleoside triphosphate hydrolases"/>
    <property type="match status" value="1"/>
</dbReference>
<organism evidence="2 3">
    <name type="scientific">Jimgerdemannia flammicorona</name>
    <dbReference type="NCBI Taxonomy" id="994334"/>
    <lineage>
        <taxon>Eukaryota</taxon>
        <taxon>Fungi</taxon>
        <taxon>Fungi incertae sedis</taxon>
        <taxon>Mucoromycota</taxon>
        <taxon>Mucoromycotina</taxon>
        <taxon>Endogonomycetes</taxon>
        <taxon>Endogonales</taxon>
        <taxon>Endogonaceae</taxon>
        <taxon>Jimgerdemannia</taxon>
    </lineage>
</organism>
<dbReference type="Proteomes" id="UP000274822">
    <property type="component" value="Unassembled WGS sequence"/>
</dbReference>
<dbReference type="EMBL" id="RBNJ01003520">
    <property type="protein sequence ID" value="RUS30843.1"/>
    <property type="molecule type" value="Genomic_DNA"/>
</dbReference>
<reference evidence="2 3" key="1">
    <citation type="journal article" date="2018" name="New Phytol.">
        <title>Phylogenomics of Endogonaceae and evolution of mycorrhizas within Mucoromycota.</title>
        <authorList>
            <person name="Chang Y."/>
            <person name="Desiro A."/>
            <person name="Na H."/>
            <person name="Sandor L."/>
            <person name="Lipzen A."/>
            <person name="Clum A."/>
            <person name="Barry K."/>
            <person name="Grigoriev I.V."/>
            <person name="Martin F.M."/>
            <person name="Stajich J.E."/>
            <person name="Smith M.E."/>
            <person name="Bonito G."/>
            <person name="Spatafora J.W."/>
        </authorList>
    </citation>
    <scope>NUCLEOTIDE SEQUENCE [LARGE SCALE GENOMIC DNA]</scope>
    <source>
        <strain evidence="2 3">AD002</strain>
    </source>
</reference>
<name>A0A433QM22_9FUNG</name>
<keyword evidence="1" id="KW-0472">Membrane</keyword>
<feature type="transmembrane region" description="Helical" evidence="1">
    <location>
        <begin position="37"/>
        <end position="60"/>
    </location>
</feature>
<evidence type="ECO:0000313" key="2">
    <source>
        <dbReference type="EMBL" id="RUS30843.1"/>
    </source>
</evidence>
<dbReference type="InterPro" id="IPR027417">
    <property type="entry name" value="P-loop_NTPase"/>
</dbReference>
<keyword evidence="3" id="KW-1185">Reference proteome</keyword>
<dbReference type="AlphaFoldDB" id="A0A433QM22"/>
<feature type="transmembrane region" description="Helical" evidence="1">
    <location>
        <begin position="67"/>
        <end position="89"/>
    </location>
</feature>
<sequence>MAIENGLLYLERHTWPLCKKILDSIGEDLPINKDKVLALHLLVTALFIGVVGGAAGAAVVDFTVEEAGAAIGVGTAIGAGLGFAGAVGVEETCHQRLLYKNERSYRLLVKTLLEHLKMNDSASSMNIALDAPYLVEEALALKWKSLGYDTMDDDSIVADGPFRVEENDLFHNASPYSIKTAVRRIQWINLLHKIRKKMISNTFVSAIGPQNSGKTTALTKMFPGLWDLPNASTIGIGLGSHTRHITTYEFDNLTIVDFPGFNTINESDTSGPDTSLSRNAMTKSCALASVILFFPI</sequence>
<keyword evidence="1" id="KW-0812">Transmembrane</keyword>
<evidence type="ECO:0000256" key="1">
    <source>
        <dbReference type="SAM" id="Phobius"/>
    </source>
</evidence>
<evidence type="ECO:0000313" key="3">
    <source>
        <dbReference type="Proteomes" id="UP000274822"/>
    </source>
</evidence>
<proteinExistence type="predicted"/>
<keyword evidence="1" id="KW-1133">Transmembrane helix</keyword>
<accession>A0A433QM22</accession>